<dbReference type="InterPro" id="IPR036388">
    <property type="entry name" value="WH-like_DNA-bd_sf"/>
</dbReference>
<evidence type="ECO:0000256" key="1">
    <source>
        <dbReference type="ARBA" id="ARBA00004123"/>
    </source>
</evidence>
<proteinExistence type="predicted"/>
<dbReference type="SUPFAM" id="SSF46785">
    <property type="entry name" value="Winged helix' DNA-binding domain"/>
    <property type="match status" value="1"/>
</dbReference>
<evidence type="ECO:0000256" key="10">
    <source>
        <dbReference type="ARBA" id="ARBA00023242"/>
    </source>
</evidence>
<evidence type="ECO:0000256" key="2">
    <source>
        <dbReference type="ARBA" id="ARBA00004496"/>
    </source>
</evidence>
<dbReference type="Pfam" id="PF00250">
    <property type="entry name" value="Forkhead"/>
    <property type="match status" value="1"/>
</dbReference>
<feature type="region of interest" description="Disordered" evidence="13">
    <location>
        <begin position="237"/>
        <end position="266"/>
    </location>
</feature>
<evidence type="ECO:0000256" key="7">
    <source>
        <dbReference type="ARBA" id="ARBA00023015"/>
    </source>
</evidence>
<protein>
    <recommendedName>
        <fullName evidence="11">Forkhead box protein O</fullName>
    </recommendedName>
</protein>
<dbReference type="GeneTree" id="ENSGT00940000161401"/>
<evidence type="ECO:0000313" key="16">
    <source>
        <dbReference type="Proteomes" id="UP000694388"/>
    </source>
</evidence>
<feature type="DNA-binding region" description="Fork-head" evidence="12">
    <location>
        <begin position="160"/>
        <end position="254"/>
    </location>
</feature>
<dbReference type="PROSITE" id="PS50039">
    <property type="entry name" value="FORK_HEAD_3"/>
    <property type="match status" value="1"/>
</dbReference>
<dbReference type="PROSITE" id="PS00658">
    <property type="entry name" value="FORK_HEAD_2"/>
    <property type="match status" value="1"/>
</dbReference>
<keyword evidence="16" id="KW-1185">Reference proteome</keyword>
<dbReference type="AlphaFoldDB" id="A0A8C4Q5I1"/>
<keyword evidence="10 12" id="KW-0539">Nucleus</keyword>
<evidence type="ECO:0000256" key="4">
    <source>
        <dbReference type="ARBA" id="ARBA00022490"/>
    </source>
</evidence>
<accession>A0A8C4Q5I1</accession>
<dbReference type="GO" id="GO:0000981">
    <property type="term" value="F:DNA-binding transcription factor activity, RNA polymerase II-specific"/>
    <property type="evidence" value="ECO:0007669"/>
    <property type="project" value="TreeGrafter"/>
</dbReference>
<feature type="compositionally biased region" description="Gly residues" evidence="13">
    <location>
        <begin position="137"/>
        <end position="149"/>
    </location>
</feature>
<keyword evidence="8 12" id="KW-0238">DNA-binding</keyword>
<comment type="subcellular location">
    <subcellularLocation>
        <location evidence="2">Cytoplasm</location>
    </subcellularLocation>
    <subcellularLocation>
        <location evidence="1 12">Nucleus</location>
    </subcellularLocation>
</comment>
<organism evidence="15 16">
    <name type="scientific">Eptatretus burgeri</name>
    <name type="common">Inshore hagfish</name>
    <dbReference type="NCBI Taxonomy" id="7764"/>
    <lineage>
        <taxon>Eukaryota</taxon>
        <taxon>Metazoa</taxon>
        <taxon>Chordata</taxon>
        <taxon>Craniata</taxon>
        <taxon>Vertebrata</taxon>
        <taxon>Cyclostomata</taxon>
        <taxon>Myxini</taxon>
        <taxon>Myxiniformes</taxon>
        <taxon>Myxinidae</taxon>
        <taxon>Eptatretinae</taxon>
        <taxon>Eptatretus</taxon>
    </lineage>
</organism>
<name>A0A8C4Q5I1_EPTBU</name>
<evidence type="ECO:0000256" key="12">
    <source>
        <dbReference type="PROSITE-ProRule" id="PRU00089"/>
    </source>
</evidence>
<feature type="region of interest" description="Disordered" evidence="13">
    <location>
        <begin position="776"/>
        <end position="802"/>
    </location>
</feature>
<keyword evidence="7" id="KW-0805">Transcription regulation</keyword>
<feature type="compositionally biased region" description="Polar residues" evidence="13">
    <location>
        <begin position="788"/>
        <end position="802"/>
    </location>
</feature>
<feature type="compositionally biased region" description="Gly residues" evidence="13">
    <location>
        <begin position="21"/>
        <end position="30"/>
    </location>
</feature>
<dbReference type="InterPro" id="IPR036390">
    <property type="entry name" value="WH_DNA-bd_sf"/>
</dbReference>
<dbReference type="InterPro" id="IPR001766">
    <property type="entry name" value="Fork_head_dom"/>
</dbReference>
<evidence type="ECO:0000256" key="5">
    <source>
        <dbReference type="ARBA" id="ARBA00022553"/>
    </source>
</evidence>
<dbReference type="InterPro" id="IPR032067">
    <property type="entry name" value="FOXO-TAD"/>
</dbReference>
<feature type="region of interest" description="Disordered" evidence="13">
    <location>
        <begin position="89"/>
        <end position="155"/>
    </location>
</feature>
<feature type="region of interest" description="Disordered" evidence="13">
    <location>
        <begin position="1"/>
        <end position="42"/>
    </location>
</feature>
<dbReference type="InterPro" id="IPR030456">
    <property type="entry name" value="TF_fork_head_CS_2"/>
</dbReference>
<evidence type="ECO:0000256" key="9">
    <source>
        <dbReference type="ARBA" id="ARBA00023163"/>
    </source>
</evidence>
<dbReference type="FunFam" id="1.10.10.10:FF:000032">
    <property type="entry name" value="Forkhead box protein O4"/>
    <property type="match status" value="1"/>
</dbReference>
<evidence type="ECO:0000256" key="6">
    <source>
        <dbReference type="ARBA" id="ARBA00022604"/>
    </source>
</evidence>
<evidence type="ECO:0000256" key="13">
    <source>
        <dbReference type="SAM" id="MobiDB-lite"/>
    </source>
</evidence>
<evidence type="ECO:0000259" key="14">
    <source>
        <dbReference type="PROSITE" id="PS50039"/>
    </source>
</evidence>
<evidence type="ECO:0000256" key="11">
    <source>
        <dbReference type="ARBA" id="ARBA00039893"/>
    </source>
</evidence>
<evidence type="ECO:0000256" key="3">
    <source>
        <dbReference type="ARBA" id="ARBA00022473"/>
    </source>
</evidence>
<dbReference type="PRINTS" id="PR00053">
    <property type="entry name" value="FORKHEAD"/>
</dbReference>
<evidence type="ECO:0000313" key="15">
    <source>
        <dbReference type="Ensembl" id="ENSEBUP00000010067.1"/>
    </source>
</evidence>
<keyword evidence="9" id="KW-0804">Transcription</keyword>
<keyword evidence="3" id="KW-0217">Developmental protein</keyword>
<sequence length="802" mass="86552">MSAGQTRCRCVTAGDKRPRPGGRGLAGRGGWAAEPTSSFQVPTLLPSDRRASVLTSERRDVGAGFNRGSRRTARADRDSFDAAMAESPVANIDPDFAPVSRPRSCTWPLRRPDPGPGESSEDPGVAGGESLIPGAEGVRGVGLGRGSSGGKKSAARRNAWGNLSYADLITKAIESTPEKRLTLSQIYEWMVRCVPYFRGKEDTNSSAGWKNSIRHNLSLHSRFMRVQNEGTGKSSWWVVNPDASKGGKSPRRRATSMESNSSKIARSRARAVAKKKALLGAAGIPVEQSGSPGWGSSSAALGPDEFEAWNDFRSRTGSNASSIGGRLSPILANCEPGEVSPQERLPPPGPYPAVTMSFPSSLPCLAEVTDALSLHDKLSEEMMDDLLQSLDNAASPTPMAGHSVHSLSPSLLSTSLGPGSTNEPLNVVLSQELPLVASQQQSSQYLAFHGLSQSQMIHPPIRPSCPTTYQTSLVMTSLSVPPMSLERNPIAAYRTQFDSQKVDSFYKRPCPGFFSSERLCFIHGSDTQHSVFCTQQLGPGALSSQNNCQLDHRQETHSVPPHPLEPRTSSELLHHKHNKQSSFATELNYRQTALHSHLNNSSQCTLHQNVSSSTASFPFQQVLSESPKHTIRYQPTYRPPTADVRFQYPPPFRTSTSTGFAHRFRPSMTRSATSAPTHNVFPTMGCRPLDQPTFMGSTNLQSWSTHSQQSDTNGRLPSDIDPEMFNGNLDYDVESLIQRELLDGDGLNVTFDCFPLSSSNLTRGDGNLGSGCPGGNSPAGSCGDGEIGTSTEQPTCQSWVPG</sequence>
<keyword evidence="4" id="KW-0963">Cytoplasm</keyword>
<dbReference type="SMART" id="SM00339">
    <property type="entry name" value="FH"/>
    <property type="match status" value="1"/>
</dbReference>
<dbReference type="CDD" id="cd20061">
    <property type="entry name" value="FH_FOXO3"/>
    <property type="match status" value="1"/>
</dbReference>
<dbReference type="Ensembl" id="ENSEBUT00000010605.1">
    <property type="protein sequence ID" value="ENSEBUP00000010067.1"/>
    <property type="gene ID" value="ENSEBUG00000006467.1"/>
</dbReference>
<dbReference type="Proteomes" id="UP000694388">
    <property type="component" value="Unplaced"/>
</dbReference>
<reference evidence="15" key="2">
    <citation type="submission" date="2025-09" db="UniProtKB">
        <authorList>
            <consortium name="Ensembl"/>
        </authorList>
    </citation>
    <scope>IDENTIFICATION</scope>
</reference>
<keyword evidence="5" id="KW-0597">Phosphoprotein</keyword>
<dbReference type="PANTHER" id="PTHR45767:SF2">
    <property type="entry name" value="FORKHEAD BOX PROTEIN O"/>
    <property type="match status" value="1"/>
</dbReference>
<keyword evidence="6" id="KW-0341">Growth regulation</keyword>
<reference evidence="15" key="1">
    <citation type="submission" date="2025-08" db="UniProtKB">
        <authorList>
            <consortium name="Ensembl"/>
        </authorList>
    </citation>
    <scope>IDENTIFICATION</scope>
</reference>
<dbReference type="GO" id="GO:0005634">
    <property type="term" value="C:nucleus"/>
    <property type="evidence" value="ECO:0007669"/>
    <property type="project" value="UniProtKB-SubCell"/>
</dbReference>
<evidence type="ECO:0000256" key="8">
    <source>
        <dbReference type="ARBA" id="ARBA00023125"/>
    </source>
</evidence>
<dbReference type="Gene3D" id="1.10.10.10">
    <property type="entry name" value="Winged helix-like DNA-binding domain superfamily/Winged helix DNA-binding domain"/>
    <property type="match status" value="1"/>
</dbReference>
<dbReference type="GO" id="GO:0005737">
    <property type="term" value="C:cytoplasm"/>
    <property type="evidence" value="ECO:0007669"/>
    <property type="project" value="UniProtKB-SubCell"/>
</dbReference>
<dbReference type="PANTHER" id="PTHR45767">
    <property type="entry name" value="FORKHEAD BOX PROTEIN O"/>
    <property type="match status" value="1"/>
</dbReference>
<dbReference type="Pfam" id="PF16676">
    <property type="entry name" value="FOXO-TAD"/>
    <property type="match status" value="1"/>
</dbReference>
<dbReference type="GO" id="GO:0000978">
    <property type="term" value="F:RNA polymerase II cis-regulatory region sequence-specific DNA binding"/>
    <property type="evidence" value="ECO:0007669"/>
    <property type="project" value="TreeGrafter"/>
</dbReference>
<feature type="domain" description="Fork-head" evidence="14">
    <location>
        <begin position="160"/>
        <end position="254"/>
    </location>
</feature>